<dbReference type="AlphaFoldDB" id="A0A0U5BBA2"/>
<reference evidence="2 3" key="1">
    <citation type="submission" date="2015-12" db="EMBL/GenBank/DDBJ databases">
        <title>Genome sequence of Aneurinibacillus soli.</title>
        <authorList>
            <person name="Lee J.S."/>
            <person name="Lee K.C."/>
            <person name="Kim K.K."/>
            <person name="Lee B.W."/>
        </authorList>
    </citation>
    <scope>NUCLEOTIDE SEQUENCE [LARGE SCALE GENOMIC DNA]</scope>
    <source>
        <strain evidence="2 3">CB4</strain>
    </source>
</reference>
<evidence type="ECO:0000256" key="1">
    <source>
        <dbReference type="ARBA" id="ARBA00023125"/>
    </source>
</evidence>
<dbReference type="GO" id="GO:0003700">
    <property type="term" value="F:DNA-binding transcription factor activity"/>
    <property type="evidence" value="ECO:0007669"/>
    <property type="project" value="TreeGrafter"/>
</dbReference>
<gene>
    <name evidence="2" type="primary">bm3R1</name>
    <name evidence="2" type="ORF">CB4_01653</name>
</gene>
<evidence type="ECO:0000313" key="2">
    <source>
        <dbReference type="EMBL" id="BAU27479.1"/>
    </source>
</evidence>
<protein>
    <submittedName>
        <fullName evidence="2">HTH-type transcriptional repressor Bm3R1</fullName>
    </submittedName>
</protein>
<dbReference type="GO" id="GO:0000976">
    <property type="term" value="F:transcription cis-regulatory region binding"/>
    <property type="evidence" value="ECO:0007669"/>
    <property type="project" value="TreeGrafter"/>
</dbReference>
<dbReference type="EMBL" id="AP017312">
    <property type="protein sequence ID" value="BAU27479.1"/>
    <property type="molecule type" value="Genomic_DNA"/>
</dbReference>
<dbReference type="PANTHER" id="PTHR30055:SF226">
    <property type="entry name" value="HTH-TYPE TRANSCRIPTIONAL REGULATOR PKSA"/>
    <property type="match status" value="1"/>
</dbReference>
<dbReference type="KEGG" id="asoc:CB4_01653"/>
<keyword evidence="3" id="KW-1185">Reference proteome</keyword>
<dbReference type="RefSeq" id="WP_157737873.1">
    <property type="nucleotide sequence ID" value="NZ_QJSZ01000002.1"/>
</dbReference>
<proteinExistence type="predicted"/>
<keyword evidence="1" id="KW-0238">DNA-binding</keyword>
<dbReference type="PANTHER" id="PTHR30055">
    <property type="entry name" value="HTH-TYPE TRANSCRIPTIONAL REGULATOR RUTR"/>
    <property type="match status" value="1"/>
</dbReference>
<dbReference type="Proteomes" id="UP000217696">
    <property type="component" value="Chromosome"/>
</dbReference>
<organism evidence="2 3">
    <name type="scientific">Aneurinibacillus soli</name>
    <dbReference type="NCBI Taxonomy" id="1500254"/>
    <lineage>
        <taxon>Bacteria</taxon>
        <taxon>Bacillati</taxon>
        <taxon>Bacillota</taxon>
        <taxon>Bacilli</taxon>
        <taxon>Bacillales</taxon>
        <taxon>Paenibacillaceae</taxon>
        <taxon>Aneurinibacillus group</taxon>
        <taxon>Aneurinibacillus</taxon>
    </lineage>
</organism>
<dbReference type="PRINTS" id="PR00455">
    <property type="entry name" value="HTHTETR"/>
</dbReference>
<name>A0A0U5BBA2_9BACL</name>
<accession>A0A0U5BBA2</accession>
<dbReference type="InterPro" id="IPR001647">
    <property type="entry name" value="HTH_TetR"/>
</dbReference>
<dbReference type="PROSITE" id="PS50977">
    <property type="entry name" value="HTH_TETR_2"/>
    <property type="match status" value="1"/>
</dbReference>
<sequence>MSVSYQQRILAAANKIFIENGYRLADMRSIAKEAGIAVGTIYNYYPNKAVLYQAILDQQWEEFDRHINQIVTDLASSTREKLQHVTEHLFGFVARHMSMWREIIDDPQRDDFQLLDEGHKAQQKAHNQLKEHLRRVFSEHKPEPSWIVERHILAYMAAVTHIGMLFPNETEQNIKYIMGMIDNMPRLST</sequence>
<evidence type="ECO:0000313" key="3">
    <source>
        <dbReference type="Proteomes" id="UP000217696"/>
    </source>
</evidence>
<dbReference type="InterPro" id="IPR050109">
    <property type="entry name" value="HTH-type_TetR-like_transc_reg"/>
</dbReference>
<dbReference type="InterPro" id="IPR009057">
    <property type="entry name" value="Homeodomain-like_sf"/>
</dbReference>
<dbReference type="Pfam" id="PF00440">
    <property type="entry name" value="TetR_N"/>
    <property type="match status" value="1"/>
</dbReference>
<dbReference type="SUPFAM" id="SSF46689">
    <property type="entry name" value="Homeodomain-like"/>
    <property type="match status" value="1"/>
</dbReference>
<dbReference type="Gene3D" id="1.10.357.10">
    <property type="entry name" value="Tetracycline Repressor, domain 2"/>
    <property type="match status" value="1"/>
</dbReference>